<dbReference type="Proteomes" id="UP001323405">
    <property type="component" value="Unassembled WGS sequence"/>
</dbReference>
<feature type="compositionally biased region" description="Basic and acidic residues" evidence="2">
    <location>
        <begin position="91"/>
        <end position="103"/>
    </location>
</feature>
<keyword evidence="4" id="KW-1185">Reference proteome</keyword>
<name>A0ABR0G4Q4_9PEZI</name>
<protein>
    <recommendedName>
        <fullName evidence="1">Vacuolar ATPase assembly protein VMA22</fullName>
    </recommendedName>
</protein>
<dbReference type="EMBL" id="JAFFHA010000009">
    <property type="protein sequence ID" value="KAK4650703.1"/>
    <property type="molecule type" value="Genomic_DNA"/>
</dbReference>
<feature type="compositionally biased region" description="Polar residues" evidence="2">
    <location>
        <begin position="104"/>
        <end position="118"/>
    </location>
</feature>
<feature type="compositionally biased region" description="Basic and acidic residues" evidence="2">
    <location>
        <begin position="218"/>
        <end position="231"/>
    </location>
</feature>
<feature type="compositionally biased region" description="Basic and acidic residues" evidence="2">
    <location>
        <begin position="129"/>
        <end position="150"/>
    </location>
</feature>
<feature type="region of interest" description="Disordered" evidence="2">
    <location>
        <begin position="70"/>
        <end position="166"/>
    </location>
</feature>
<dbReference type="InterPro" id="IPR040357">
    <property type="entry name" value="Vma22/CCDC115"/>
</dbReference>
<dbReference type="PANTHER" id="PTHR31996">
    <property type="entry name" value="COILED-COIL DOMAIN-CONTAINING PROTEIN 115"/>
    <property type="match status" value="1"/>
</dbReference>
<reference evidence="3 4" key="1">
    <citation type="journal article" date="2023" name="bioRxiv">
        <title>High-quality genome assemblies of four members of thePodospora anserinaspecies complex.</title>
        <authorList>
            <person name="Ament-Velasquez S.L."/>
            <person name="Vogan A.A."/>
            <person name="Wallerman O."/>
            <person name="Hartmann F."/>
            <person name="Gautier V."/>
            <person name="Silar P."/>
            <person name="Giraud T."/>
            <person name="Johannesson H."/>
        </authorList>
    </citation>
    <scope>NUCLEOTIDE SEQUENCE [LARGE SCALE GENOMIC DNA]</scope>
    <source>
        <strain evidence="3 4">CBS 415.72m</strain>
    </source>
</reference>
<accession>A0ABR0G4Q4</accession>
<organism evidence="3 4">
    <name type="scientific">Podospora pseudocomata</name>
    <dbReference type="NCBI Taxonomy" id="2093779"/>
    <lineage>
        <taxon>Eukaryota</taxon>
        <taxon>Fungi</taxon>
        <taxon>Dikarya</taxon>
        <taxon>Ascomycota</taxon>
        <taxon>Pezizomycotina</taxon>
        <taxon>Sordariomycetes</taxon>
        <taxon>Sordariomycetidae</taxon>
        <taxon>Sordariales</taxon>
        <taxon>Podosporaceae</taxon>
        <taxon>Podospora</taxon>
    </lineage>
</organism>
<dbReference type="Pfam" id="PF21730">
    <property type="entry name" value="Vma22_CCDC115"/>
    <property type="match status" value="2"/>
</dbReference>
<feature type="region of interest" description="Disordered" evidence="2">
    <location>
        <begin position="207"/>
        <end position="246"/>
    </location>
</feature>
<proteinExistence type="predicted"/>
<gene>
    <name evidence="3" type="ORF">QC762_709850</name>
</gene>
<evidence type="ECO:0000256" key="1">
    <source>
        <dbReference type="ARBA" id="ARBA00093634"/>
    </source>
</evidence>
<evidence type="ECO:0000313" key="3">
    <source>
        <dbReference type="EMBL" id="KAK4650703.1"/>
    </source>
</evidence>
<evidence type="ECO:0000313" key="4">
    <source>
        <dbReference type="Proteomes" id="UP001323405"/>
    </source>
</evidence>
<dbReference type="PANTHER" id="PTHR31996:SF2">
    <property type="entry name" value="COILED-COIL DOMAIN-CONTAINING PROTEIN 115"/>
    <property type="match status" value="1"/>
</dbReference>
<dbReference type="GeneID" id="87913740"/>
<sequence length="246" mass="27710">MSTDKIDSLLQQYLLLLNEYTTLRTTLNNLQSSLYQHLARANFSAQPGVRHYGQDYYDERMQSTSHLDITISSETDTPEFSLVRPPVTNDKPSEKPKPNDNTKEQPQTQDGPGSTQHANNSNPSSPHPPPKDEAGDGKARDEAESKRDDSQPTPTSKHKNSTNPLHWFGILTPLPLRLAQADAKTAVEDIIPKLATLSEQMKALEVEVRRERKKRAKAEKEESKQQKDQNRGRCGGISNYQPKRVK</sequence>
<evidence type="ECO:0000256" key="2">
    <source>
        <dbReference type="SAM" id="MobiDB-lite"/>
    </source>
</evidence>
<comment type="caution">
    <text evidence="3">The sequence shown here is derived from an EMBL/GenBank/DDBJ whole genome shotgun (WGS) entry which is preliminary data.</text>
</comment>
<dbReference type="RefSeq" id="XP_062739678.1">
    <property type="nucleotide sequence ID" value="XM_062893833.1"/>
</dbReference>